<keyword evidence="4" id="KW-1185">Reference proteome</keyword>
<gene>
    <name evidence="3" type="ORF">SAMN02746009_03045</name>
</gene>
<dbReference type="Proteomes" id="UP000183947">
    <property type="component" value="Unassembled WGS sequence"/>
</dbReference>
<dbReference type="STRING" id="1121959.SAMN02746009_03045"/>
<evidence type="ECO:0008006" key="5">
    <source>
        <dbReference type="Google" id="ProtNLM"/>
    </source>
</evidence>
<organism evidence="3 4">
    <name type="scientific">Hymenobacter psychrotolerans DSM 18569</name>
    <dbReference type="NCBI Taxonomy" id="1121959"/>
    <lineage>
        <taxon>Bacteria</taxon>
        <taxon>Pseudomonadati</taxon>
        <taxon>Bacteroidota</taxon>
        <taxon>Cytophagia</taxon>
        <taxon>Cytophagales</taxon>
        <taxon>Hymenobacteraceae</taxon>
        <taxon>Hymenobacter</taxon>
    </lineage>
</organism>
<evidence type="ECO:0000313" key="3">
    <source>
        <dbReference type="EMBL" id="SHL59835.1"/>
    </source>
</evidence>
<sequence>MKILYAFLLLLLAVCSACDQKNQVPQSTVAGPRYLPQDTVVYPVSAASSLDKMTNWYNAFFGIEARREENYASYTIDHTVVIVTTDPNYAQTKEPIYLWQLPRRQSITEDFERVRGIEETQPDAGYEQGPIDISNSPSTTPEAADSLVHKYIVLDPSGNKVGVVNNPIYVPRLVPGNK</sequence>
<reference evidence="4" key="1">
    <citation type="submission" date="2016-11" db="EMBL/GenBank/DDBJ databases">
        <authorList>
            <person name="Varghese N."/>
            <person name="Submissions S."/>
        </authorList>
    </citation>
    <scope>NUCLEOTIDE SEQUENCE [LARGE SCALE GENOMIC DNA]</scope>
    <source>
        <strain evidence="4">DSM 18569</strain>
    </source>
</reference>
<proteinExistence type="predicted"/>
<dbReference type="RefSeq" id="WP_073286844.1">
    <property type="nucleotide sequence ID" value="NZ_FRAS01000017.1"/>
</dbReference>
<evidence type="ECO:0000256" key="1">
    <source>
        <dbReference type="SAM" id="MobiDB-lite"/>
    </source>
</evidence>
<feature type="chain" id="PRO_5012387265" description="Glyoxalase-like domain-containing protein" evidence="2">
    <location>
        <begin position="18"/>
        <end position="178"/>
    </location>
</feature>
<feature type="region of interest" description="Disordered" evidence="1">
    <location>
        <begin position="118"/>
        <end position="142"/>
    </location>
</feature>
<keyword evidence="2" id="KW-0732">Signal</keyword>
<dbReference type="AlphaFoldDB" id="A0A1M7BXW2"/>
<dbReference type="EMBL" id="FRAS01000017">
    <property type="protein sequence ID" value="SHL59835.1"/>
    <property type="molecule type" value="Genomic_DNA"/>
</dbReference>
<protein>
    <recommendedName>
        <fullName evidence="5">Glyoxalase-like domain-containing protein</fullName>
    </recommendedName>
</protein>
<accession>A0A1M7BXW2</accession>
<name>A0A1M7BXW2_9BACT</name>
<feature type="signal peptide" evidence="2">
    <location>
        <begin position="1"/>
        <end position="17"/>
    </location>
</feature>
<evidence type="ECO:0000313" key="4">
    <source>
        <dbReference type="Proteomes" id="UP000183947"/>
    </source>
</evidence>
<evidence type="ECO:0000256" key="2">
    <source>
        <dbReference type="SAM" id="SignalP"/>
    </source>
</evidence>